<dbReference type="InterPro" id="IPR027031">
    <property type="entry name" value="Gly-tRNA_synthase/POLG2"/>
</dbReference>
<dbReference type="Proteomes" id="UP000228920">
    <property type="component" value="Unassembled WGS sequence"/>
</dbReference>
<sequence>MMEKIVSLCKRRGFIFQSSEIYGGINSIYDYGPLGVELKNNVKREWWKEMVQQRHNIVGLDSGILMHPKIWEASGHLAGFSDPLVDCKKCKKRFRADHLLEA</sequence>
<comment type="caution">
    <text evidence="1">The sequence shown here is derived from an EMBL/GenBank/DDBJ whole genome shotgun (WGS) entry which is preliminary data.</text>
</comment>
<dbReference type="InterPro" id="IPR045864">
    <property type="entry name" value="aa-tRNA-synth_II/BPL/LPL"/>
</dbReference>
<reference evidence="2" key="1">
    <citation type="submission" date="2017-09" db="EMBL/GenBank/DDBJ databases">
        <title>Depth-based differentiation of microbial function through sediment-hosted aquifers and enrichment of novel symbionts in the deep terrestrial subsurface.</title>
        <authorList>
            <person name="Probst A.J."/>
            <person name="Ladd B."/>
            <person name="Jarett J.K."/>
            <person name="Geller-Mcgrath D.E."/>
            <person name="Sieber C.M.K."/>
            <person name="Emerson J.B."/>
            <person name="Anantharaman K."/>
            <person name="Thomas B.C."/>
            <person name="Malmstrom R."/>
            <person name="Stieglmeier M."/>
            <person name="Klingl A."/>
            <person name="Woyke T."/>
            <person name="Ryan C.M."/>
            <person name="Banfield J.F."/>
        </authorList>
    </citation>
    <scope>NUCLEOTIDE SEQUENCE [LARGE SCALE GENOMIC DNA]</scope>
</reference>
<protein>
    <submittedName>
        <fullName evidence="1">Glycine--tRNA ligase</fullName>
    </submittedName>
</protein>
<dbReference type="GO" id="GO:0006426">
    <property type="term" value="P:glycyl-tRNA aminoacylation"/>
    <property type="evidence" value="ECO:0007669"/>
    <property type="project" value="TreeGrafter"/>
</dbReference>
<evidence type="ECO:0000313" key="1">
    <source>
        <dbReference type="EMBL" id="PIZ45079.1"/>
    </source>
</evidence>
<dbReference type="PANTHER" id="PTHR10745:SF8">
    <property type="entry name" value="DNA POLYMERASE SUBUNIT GAMMA-2, MITOCHONDRIAL"/>
    <property type="match status" value="1"/>
</dbReference>
<gene>
    <name evidence="1" type="ORF">COY32_05635</name>
</gene>
<dbReference type="Gene3D" id="3.30.930.10">
    <property type="entry name" value="Bira Bifunctional Protein, Domain 2"/>
    <property type="match status" value="1"/>
</dbReference>
<evidence type="ECO:0000313" key="2">
    <source>
        <dbReference type="Proteomes" id="UP000228920"/>
    </source>
</evidence>
<dbReference type="SUPFAM" id="SSF55681">
    <property type="entry name" value="Class II aaRS and biotin synthetases"/>
    <property type="match status" value="1"/>
</dbReference>
<dbReference type="EMBL" id="PFNL01000150">
    <property type="protein sequence ID" value="PIZ45079.1"/>
    <property type="molecule type" value="Genomic_DNA"/>
</dbReference>
<accession>A0A2M7TH56</accession>
<dbReference type="GO" id="GO:0005737">
    <property type="term" value="C:cytoplasm"/>
    <property type="evidence" value="ECO:0007669"/>
    <property type="project" value="TreeGrafter"/>
</dbReference>
<keyword evidence="1" id="KW-0436">Ligase</keyword>
<feature type="non-terminal residue" evidence="1">
    <location>
        <position position="102"/>
    </location>
</feature>
<dbReference type="GO" id="GO:0004820">
    <property type="term" value="F:glycine-tRNA ligase activity"/>
    <property type="evidence" value="ECO:0007669"/>
    <property type="project" value="TreeGrafter"/>
</dbReference>
<name>A0A2M7TH56_UNCKA</name>
<dbReference type="AlphaFoldDB" id="A0A2M7TH56"/>
<dbReference type="PANTHER" id="PTHR10745">
    <property type="entry name" value="GLYCYL-TRNA SYNTHETASE/DNA POLYMERASE SUBUNIT GAMMA-2"/>
    <property type="match status" value="1"/>
</dbReference>
<organism evidence="1 2">
    <name type="scientific">candidate division WWE3 bacterium CG_4_10_14_0_2_um_filter_41_14</name>
    <dbReference type="NCBI Taxonomy" id="1975072"/>
    <lineage>
        <taxon>Bacteria</taxon>
        <taxon>Katanobacteria</taxon>
    </lineage>
</organism>
<proteinExistence type="predicted"/>